<reference evidence="1 2" key="1">
    <citation type="submission" date="2016-01" db="EMBL/GenBank/DDBJ databases">
        <title>Genome Sequences of Twelve Sporeforming Bacillus Species Isolated from Foods.</title>
        <authorList>
            <person name="Berendsen E.M."/>
            <person name="Wells-Bennik M.H."/>
            <person name="Krawcyk A.O."/>
            <person name="De Jong A."/>
            <person name="Holsappel S."/>
            <person name="Eijlander R.T."/>
            <person name="Kuipers O.P."/>
        </authorList>
    </citation>
    <scope>NUCLEOTIDE SEQUENCE [LARGE SCALE GENOMIC DNA]</scope>
    <source>
        <strain evidence="1 2">B4102</strain>
    </source>
</reference>
<dbReference type="EMBL" id="LQYN01000102">
    <property type="protein sequence ID" value="KYC94348.1"/>
    <property type="molecule type" value="Genomic_DNA"/>
</dbReference>
<name>A0A150KM74_9BACI</name>
<proteinExistence type="predicted"/>
<sequence>MRISRINARNTSALAFDGSGKVQRNAKKDLATFTTGKVYHADLQASYNIGARYFIRGIQKSISEKKWLTLQAKVPELSKRTEQTLSSFISLNQAIETRKVS</sequence>
<gene>
    <name evidence="1" type="ORF">B4102_3699</name>
</gene>
<comment type="caution">
    <text evidence="1">The sequence shown here is derived from an EMBL/GenBank/DDBJ whole genome shotgun (WGS) entry which is preliminary data.</text>
</comment>
<protein>
    <recommendedName>
        <fullName evidence="3">Transposase</fullName>
    </recommendedName>
</protein>
<dbReference type="AlphaFoldDB" id="A0A150KM74"/>
<keyword evidence="2" id="KW-1185">Reference proteome</keyword>
<accession>A0A150KM74</accession>
<evidence type="ECO:0008006" key="3">
    <source>
        <dbReference type="Google" id="ProtNLM"/>
    </source>
</evidence>
<evidence type="ECO:0000313" key="2">
    <source>
        <dbReference type="Proteomes" id="UP000075666"/>
    </source>
</evidence>
<organism evidence="1 2">
    <name type="scientific">Heyndrickxia sporothermodurans</name>
    <dbReference type="NCBI Taxonomy" id="46224"/>
    <lineage>
        <taxon>Bacteria</taxon>
        <taxon>Bacillati</taxon>
        <taxon>Bacillota</taxon>
        <taxon>Bacilli</taxon>
        <taxon>Bacillales</taxon>
        <taxon>Bacillaceae</taxon>
        <taxon>Heyndrickxia</taxon>
    </lineage>
</organism>
<dbReference type="Proteomes" id="UP000075666">
    <property type="component" value="Unassembled WGS sequence"/>
</dbReference>
<dbReference type="PATRIC" id="fig|46224.3.peg.382"/>
<dbReference type="STRING" id="46224.B4102_3699"/>
<evidence type="ECO:0000313" key="1">
    <source>
        <dbReference type="EMBL" id="KYC94348.1"/>
    </source>
</evidence>